<feature type="domain" description="Histidine kinase" evidence="9">
    <location>
        <begin position="830"/>
        <end position="1043"/>
    </location>
</feature>
<dbReference type="Pfam" id="PF02518">
    <property type="entry name" value="HATPase_c"/>
    <property type="match status" value="1"/>
</dbReference>
<dbReference type="InterPro" id="IPR036097">
    <property type="entry name" value="HisK_dim/P_sf"/>
</dbReference>
<dbReference type="InterPro" id="IPR015943">
    <property type="entry name" value="WD40/YVTN_repeat-like_dom_sf"/>
</dbReference>
<dbReference type="Gene3D" id="3.30.565.10">
    <property type="entry name" value="Histidine kinase-like ATPase, C-terminal domain"/>
    <property type="match status" value="1"/>
</dbReference>
<accession>A0A1M4TCY2</accession>
<dbReference type="PRINTS" id="PR00344">
    <property type="entry name" value="BCTRLSENSOR"/>
</dbReference>
<proteinExistence type="predicted"/>
<dbReference type="SMART" id="SM00387">
    <property type="entry name" value="HATPase_c"/>
    <property type="match status" value="1"/>
</dbReference>
<name>A0A1M4TCY2_9BACE</name>
<dbReference type="InterPro" id="IPR011006">
    <property type="entry name" value="CheY-like_superfamily"/>
</dbReference>
<dbReference type="InterPro" id="IPR003594">
    <property type="entry name" value="HATPase_dom"/>
</dbReference>
<dbReference type="InterPro" id="IPR011123">
    <property type="entry name" value="Y_Y_Y"/>
</dbReference>
<dbReference type="Proteomes" id="UP000184436">
    <property type="component" value="Unassembled WGS sequence"/>
</dbReference>
<dbReference type="FunFam" id="1.10.287.130:FF:000045">
    <property type="entry name" value="Two-component system sensor histidine kinase/response regulator"/>
    <property type="match status" value="1"/>
</dbReference>
<dbReference type="SUPFAM" id="SSF55874">
    <property type="entry name" value="ATPase domain of HSP90 chaperone/DNA topoisomerase II/histidine kinase"/>
    <property type="match status" value="1"/>
</dbReference>
<evidence type="ECO:0000313" key="11">
    <source>
        <dbReference type="EMBL" id="SHE42228.1"/>
    </source>
</evidence>
<evidence type="ECO:0000259" key="8">
    <source>
        <dbReference type="PROSITE" id="PS01124"/>
    </source>
</evidence>
<dbReference type="Gene3D" id="2.130.10.10">
    <property type="entry name" value="YVTN repeat-like/Quinoprotein amine dehydrogenase"/>
    <property type="match status" value="2"/>
</dbReference>
<feature type="domain" description="HTH araC/xylS-type" evidence="8">
    <location>
        <begin position="1229"/>
        <end position="1325"/>
    </location>
</feature>
<dbReference type="PANTHER" id="PTHR43547:SF2">
    <property type="entry name" value="HYBRID SIGNAL TRANSDUCTION HISTIDINE KINASE C"/>
    <property type="match status" value="1"/>
</dbReference>
<keyword evidence="3 7" id="KW-0597">Phosphoprotein</keyword>
<dbReference type="GO" id="GO:0003700">
    <property type="term" value="F:DNA-binding transcription factor activity"/>
    <property type="evidence" value="ECO:0007669"/>
    <property type="project" value="InterPro"/>
</dbReference>
<dbReference type="Pfam" id="PF12833">
    <property type="entry name" value="HTH_18"/>
    <property type="match status" value="1"/>
</dbReference>
<dbReference type="SUPFAM" id="SSF46689">
    <property type="entry name" value="Homeodomain-like"/>
    <property type="match status" value="1"/>
</dbReference>
<dbReference type="InterPro" id="IPR005467">
    <property type="entry name" value="His_kinase_dom"/>
</dbReference>
<evidence type="ECO:0000256" key="1">
    <source>
        <dbReference type="ARBA" id="ARBA00000085"/>
    </source>
</evidence>
<evidence type="ECO:0000256" key="3">
    <source>
        <dbReference type="ARBA" id="ARBA00022553"/>
    </source>
</evidence>
<dbReference type="Gene3D" id="1.10.10.60">
    <property type="entry name" value="Homeodomain-like"/>
    <property type="match status" value="1"/>
</dbReference>
<dbReference type="STRING" id="871325.SAMN05444349_10281"/>
<evidence type="ECO:0000313" key="12">
    <source>
        <dbReference type="Proteomes" id="UP000184436"/>
    </source>
</evidence>
<gene>
    <name evidence="11" type="ORF">SAMN05444349_10281</name>
</gene>
<keyword evidence="6" id="KW-0804">Transcription</keyword>
<dbReference type="Gene3D" id="2.60.40.10">
    <property type="entry name" value="Immunoglobulins"/>
    <property type="match status" value="1"/>
</dbReference>
<comment type="catalytic activity">
    <reaction evidence="1">
        <text>ATP + protein L-histidine = ADP + protein N-phospho-L-histidine.</text>
        <dbReference type="EC" id="2.7.13.3"/>
    </reaction>
</comment>
<evidence type="ECO:0000256" key="5">
    <source>
        <dbReference type="ARBA" id="ARBA00023125"/>
    </source>
</evidence>
<evidence type="ECO:0000256" key="6">
    <source>
        <dbReference type="ARBA" id="ARBA00023163"/>
    </source>
</evidence>
<dbReference type="PROSITE" id="PS01124">
    <property type="entry name" value="HTH_ARAC_FAMILY_2"/>
    <property type="match status" value="1"/>
</dbReference>
<dbReference type="FunFam" id="2.130.10.10:FF:000891">
    <property type="entry name" value="Two-component system sensor histidine kinase/response regulator, hybrid (One-component system)"/>
    <property type="match status" value="1"/>
</dbReference>
<keyword evidence="12" id="KW-1185">Reference proteome</keyword>
<dbReference type="GO" id="GO:0000155">
    <property type="term" value="F:phosphorelay sensor kinase activity"/>
    <property type="evidence" value="ECO:0007669"/>
    <property type="project" value="InterPro"/>
</dbReference>
<dbReference type="PANTHER" id="PTHR43547">
    <property type="entry name" value="TWO-COMPONENT HISTIDINE KINASE"/>
    <property type="match status" value="1"/>
</dbReference>
<sequence>MKKIKALLFILCIVFLYGFPLFAQDNIQHYFKTLDIKNGLSQNTIFAILQDRQGFMWFGTKEGLNRYDGQSFRIFKKEESGLGNDFITALFEDRKGKIWIGTDAGVYIYDPREEKFTAFNITSDTGEVITQAVTKIGSDRNNDIWISVDYQGLFKYDMNQQTLSNYLSLKKPGKSLANISHFWFEDQACWLGLYADNLYYTNDDFKTLQPFKDSEGKETFKNEIITARLVGAHNCWYIGSSNGLTEINLTTQKTRRLLEHYVRDLELCSDNELWVGTENGLYICHLNDGTTEHLTDSDGNDPYSLADNAIYSIYQDREAGMWIGSFFGGINYHPYPYTYFEKFYSGRIGDFGKRVREFCESNDGTIWIGTEDCGLFNFNPVSGEIKPFRHPDISHNVHGLCLDGNYLWVGNYLGGLNRIDLRTMQVKHFQKGTTSNAVDISDIMSICKSTTGDLWLGTVRGLIRYNPESNNFTPIPELSNKNIYHILEDSHGNVWVSTYASGIFRYDIKLKKWKNFHYQANDPNSLPYNKVTNCYEDSQKRLWIMTQGGGFCRYIPENDNFLRYGMPHGFPSNTIYRMEEDNMHQLWLTTNNGLVCFNPETNEKRIYTTDDGLLCNQFNYQSSFKDKKDRIYFGCINGFIAFEPDMLMENPFNPPIVITDFSIFNNRVIVADENSLLTKSILFSDKIQLLPKLNSFSLHVAALNYQSPSTQQLIYKLDGFSEKWAPVENNFIINYSNLPYGTYTLRLKLAKNKNLSGTNMERTLEIEVLPPFYLSKWAYFIYALFSLLSTFLLLSYFQKRNKENQLKLIEKIKQEKERDLYTAKIDFFTDVTHEIRTPLTLIKGPLENVLSYNKLPNEIREDLEIMNMNANRLLDLVNQLLDFRKAEIQGFQLKFEECNITELLQQTYKGFTSLALQRKLEYIIEGADQVNASVDREALIKIISNLLTNAIKYSETYIHVRLWIENNCFLLSICNDGKPIPEDMREEIFKPFIQYKNEQNQLTSGTGIGLALARSLAELHHGTLVIDQTMDYNRFILSIPITHHQSEVKDLSEEKDIILEKNEASATIKIPETDIENKELPSILVIEDNKDMQAFIVRQLSPWYKVVTARNGVEALEMLKQEEIKLVISDVMMPEMDGLALCNQLKKDVNYSHIPIILLTAKVSLQAKIDGLKSGADAYIEKPFSMELLRTSIDNLLESRERLYAAFANSPFLPTNSVAMTEADQKFLQTLSQTVETNMQDPEFDLDKMAVLMNMSRSSMNRKIKGILNMTPNDYIRLERLKKAALLLKKGEYRINEVCYMVGFNTPSYFAKCFQKQFGTLPKDF</sequence>
<dbReference type="InterPro" id="IPR001789">
    <property type="entry name" value="Sig_transdc_resp-reg_receiver"/>
</dbReference>
<dbReference type="InterPro" id="IPR018060">
    <property type="entry name" value="HTH_AraC"/>
</dbReference>
<evidence type="ECO:0000256" key="2">
    <source>
        <dbReference type="ARBA" id="ARBA00012438"/>
    </source>
</evidence>
<feature type="domain" description="Response regulatory" evidence="10">
    <location>
        <begin position="1082"/>
        <end position="1197"/>
    </location>
</feature>
<dbReference type="GO" id="GO:0043565">
    <property type="term" value="F:sequence-specific DNA binding"/>
    <property type="evidence" value="ECO:0007669"/>
    <property type="project" value="InterPro"/>
</dbReference>
<dbReference type="SMART" id="SM00388">
    <property type="entry name" value="HisKA"/>
    <property type="match status" value="1"/>
</dbReference>
<dbReference type="RefSeq" id="WP_073349068.1">
    <property type="nucleotide sequence ID" value="NZ_FQVD01000002.1"/>
</dbReference>
<keyword evidence="4" id="KW-0805">Transcription regulation</keyword>
<dbReference type="SUPFAM" id="SSF63829">
    <property type="entry name" value="Calcium-dependent phosphotriesterase"/>
    <property type="match status" value="3"/>
</dbReference>
<dbReference type="Gene3D" id="3.40.50.2300">
    <property type="match status" value="1"/>
</dbReference>
<dbReference type="PROSITE" id="PS50110">
    <property type="entry name" value="RESPONSE_REGULATORY"/>
    <property type="match status" value="1"/>
</dbReference>
<evidence type="ECO:0000259" key="10">
    <source>
        <dbReference type="PROSITE" id="PS50110"/>
    </source>
</evidence>
<organism evidence="11 12">
    <name type="scientific">Bacteroides faecichinchillae</name>
    <dbReference type="NCBI Taxonomy" id="871325"/>
    <lineage>
        <taxon>Bacteria</taxon>
        <taxon>Pseudomonadati</taxon>
        <taxon>Bacteroidota</taxon>
        <taxon>Bacteroidia</taxon>
        <taxon>Bacteroidales</taxon>
        <taxon>Bacteroidaceae</taxon>
        <taxon>Bacteroides</taxon>
    </lineage>
</organism>
<keyword evidence="11" id="KW-0808">Transferase</keyword>
<reference evidence="11 12" key="1">
    <citation type="submission" date="2016-11" db="EMBL/GenBank/DDBJ databases">
        <authorList>
            <person name="Jaros S."/>
            <person name="Januszkiewicz K."/>
            <person name="Wedrychowicz H."/>
        </authorList>
    </citation>
    <scope>NUCLEOTIDE SEQUENCE [LARGE SCALE GENOMIC DNA]</scope>
    <source>
        <strain evidence="11 12">DSM 26883</strain>
    </source>
</reference>
<feature type="modified residue" description="4-aspartylphosphate" evidence="7">
    <location>
        <position position="1130"/>
    </location>
</feature>
<dbReference type="PROSITE" id="PS00041">
    <property type="entry name" value="HTH_ARAC_FAMILY_1"/>
    <property type="match status" value="1"/>
</dbReference>
<dbReference type="InterPro" id="IPR013783">
    <property type="entry name" value="Ig-like_fold"/>
</dbReference>
<dbReference type="CDD" id="cd17574">
    <property type="entry name" value="REC_OmpR"/>
    <property type="match status" value="1"/>
</dbReference>
<dbReference type="Pfam" id="PF00512">
    <property type="entry name" value="HisKA"/>
    <property type="match status" value="1"/>
</dbReference>
<evidence type="ECO:0000256" key="7">
    <source>
        <dbReference type="PROSITE-ProRule" id="PRU00169"/>
    </source>
</evidence>
<dbReference type="InterPro" id="IPR018062">
    <property type="entry name" value="HTH_AraC-typ_CS"/>
</dbReference>
<dbReference type="InterPro" id="IPR036890">
    <property type="entry name" value="HATPase_C_sf"/>
</dbReference>
<dbReference type="InterPro" id="IPR004358">
    <property type="entry name" value="Sig_transdc_His_kin-like_C"/>
</dbReference>
<dbReference type="Gene3D" id="1.10.287.130">
    <property type="match status" value="1"/>
</dbReference>
<dbReference type="InterPro" id="IPR011110">
    <property type="entry name" value="Reg_prop"/>
</dbReference>
<evidence type="ECO:0000256" key="4">
    <source>
        <dbReference type="ARBA" id="ARBA00023015"/>
    </source>
</evidence>
<dbReference type="FunFam" id="3.40.50.2300:FF:000138">
    <property type="entry name" value="Two-component system sensor histidine kinase/response regulator"/>
    <property type="match status" value="1"/>
</dbReference>
<dbReference type="Pfam" id="PF00072">
    <property type="entry name" value="Response_reg"/>
    <property type="match status" value="1"/>
</dbReference>
<dbReference type="Pfam" id="PF07495">
    <property type="entry name" value="Y_Y_Y"/>
    <property type="match status" value="1"/>
</dbReference>
<dbReference type="SUPFAM" id="SSF47384">
    <property type="entry name" value="Homodimeric domain of signal transducing histidine kinase"/>
    <property type="match status" value="1"/>
</dbReference>
<dbReference type="InterPro" id="IPR009057">
    <property type="entry name" value="Homeodomain-like_sf"/>
</dbReference>
<dbReference type="SMART" id="SM00342">
    <property type="entry name" value="HTH_ARAC"/>
    <property type="match status" value="1"/>
</dbReference>
<dbReference type="OrthoDB" id="717811at2"/>
<evidence type="ECO:0000259" key="9">
    <source>
        <dbReference type="PROSITE" id="PS50109"/>
    </source>
</evidence>
<dbReference type="SUPFAM" id="SSF52172">
    <property type="entry name" value="CheY-like"/>
    <property type="match status" value="1"/>
</dbReference>
<dbReference type="InterPro" id="IPR003661">
    <property type="entry name" value="HisK_dim/P_dom"/>
</dbReference>
<dbReference type="EC" id="2.7.13.3" evidence="2"/>
<dbReference type="SMART" id="SM00448">
    <property type="entry name" value="REC"/>
    <property type="match status" value="1"/>
</dbReference>
<keyword evidence="11" id="KW-0418">Kinase</keyword>
<keyword evidence="5" id="KW-0238">DNA-binding</keyword>
<dbReference type="Pfam" id="PF07494">
    <property type="entry name" value="Reg_prop"/>
    <property type="match status" value="3"/>
</dbReference>
<dbReference type="EMBL" id="FQVD01000002">
    <property type="protein sequence ID" value="SHE42228.1"/>
    <property type="molecule type" value="Genomic_DNA"/>
</dbReference>
<dbReference type="FunFam" id="2.60.40.10:FF:000791">
    <property type="entry name" value="Two-component system sensor histidine kinase/response regulator"/>
    <property type="match status" value="1"/>
</dbReference>
<dbReference type="CDD" id="cd00082">
    <property type="entry name" value="HisKA"/>
    <property type="match status" value="1"/>
</dbReference>
<dbReference type="PROSITE" id="PS50109">
    <property type="entry name" value="HIS_KIN"/>
    <property type="match status" value="1"/>
</dbReference>
<protein>
    <recommendedName>
        <fullName evidence="2">histidine kinase</fullName>
        <ecNumber evidence="2">2.7.13.3</ecNumber>
    </recommendedName>
</protein>